<reference evidence="11" key="1">
    <citation type="submission" date="2019-04" db="EMBL/GenBank/DDBJ databases">
        <authorList>
            <person name="Brambilla D."/>
        </authorList>
    </citation>
    <scope>NUCLEOTIDE SEQUENCE</scope>
    <source>
        <strain evidence="11">BAL1</strain>
    </source>
</reference>
<dbReference type="FunFam" id="3.40.50.11060:FF:000001">
    <property type="entry name" value="GTPase HflX"/>
    <property type="match status" value="1"/>
</dbReference>
<feature type="binding site" evidence="7">
    <location>
        <begin position="229"/>
        <end position="233"/>
    </location>
    <ligand>
        <name>GTP</name>
        <dbReference type="ChEBI" id="CHEBI:37565"/>
    </ligand>
</feature>
<dbReference type="GO" id="GO:0003924">
    <property type="term" value="F:GTPase activity"/>
    <property type="evidence" value="ECO:0007669"/>
    <property type="project" value="UniProtKB-UniRule"/>
</dbReference>
<dbReference type="InterPro" id="IPR027417">
    <property type="entry name" value="P-loop_NTPase"/>
</dbReference>
<proteinExistence type="inferred from homology"/>
<comment type="subcellular location">
    <subcellularLocation>
        <location evidence="6">Cytoplasm</location>
    </subcellularLocation>
    <text evidence="6">May associate with membranes.</text>
</comment>
<dbReference type="InterPro" id="IPR035647">
    <property type="entry name" value="EFG_III/V"/>
</dbReference>
<feature type="binding site" evidence="7">
    <location>
        <begin position="251"/>
        <end position="254"/>
    </location>
    <ligand>
        <name>GTP</name>
        <dbReference type="ChEBI" id="CHEBI:37565"/>
    </ligand>
</feature>
<keyword evidence="5 6" id="KW-0342">GTP-binding</keyword>
<comment type="function">
    <text evidence="6">GTPase that associates with the 50S ribosomal subunit and may have a role during protein synthesis or ribosome biogenesis.</text>
</comment>
<dbReference type="SUPFAM" id="SSF52540">
    <property type="entry name" value="P-loop containing nucleoside triphosphate hydrolases"/>
    <property type="match status" value="1"/>
</dbReference>
<evidence type="ECO:0000256" key="9">
    <source>
        <dbReference type="SAM" id="Coils"/>
    </source>
</evidence>
<evidence type="ECO:0000256" key="1">
    <source>
        <dbReference type="ARBA" id="ARBA00022490"/>
    </source>
</evidence>
<name>A0A486XKD9_9GAMM</name>
<feature type="binding site" evidence="7">
    <location>
        <begin position="204"/>
        <end position="211"/>
    </location>
    <ligand>
        <name>GTP</name>
        <dbReference type="ChEBI" id="CHEBI:37565"/>
    </ligand>
</feature>
<dbReference type="Pfam" id="PF13167">
    <property type="entry name" value="GTP-bdg_N"/>
    <property type="match status" value="1"/>
</dbReference>
<comment type="subunit">
    <text evidence="6">Monomer. Associates with the 50S ribosomal subunit.</text>
</comment>
<keyword evidence="9" id="KW-0175">Coiled coil</keyword>
<dbReference type="PROSITE" id="PS51705">
    <property type="entry name" value="G_HFLX"/>
    <property type="match status" value="1"/>
</dbReference>
<evidence type="ECO:0000256" key="2">
    <source>
        <dbReference type="ARBA" id="ARBA00022723"/>
    </source>
</evidence>
<dbReference type="Pfam" id="PF16360">
    <property type="entry name" value="GTP-bdg_M"/>
    <property type="match status" value="1"/>
</dbReference>
<dbReference type="Gene3D" id="3.40.50.11060">
    <property type="entry name" value="GTPase HflX, N-terminal domain"/>
    <property type="match status" value="1"/>
</dbReference>
<evidence type="ECO:0000259" key="10">
    <source>
        <dbReference type="PROSITE" id="PS51705"/>
    </source>
</evidence>
<dbReference type="GO" id="GO:0005525">
    <property type="term" value="F:GTP binding"/>
    <property type="evidence" value="ECO:0007669"/>
    <property type="project" value="UniProtKB-UniRule"/>
</dbReference>
<dbReference type="InterPro" id="IPR016496">
    <property type="entry name" value="GTPase_HflX"/>
</dbReference>
<evidence type="ECO:0000313" key="11">
    <source>
        <dbReference type="EMBL" id="VHO02529.1"/>
    </source>
</evidence>
<dbReference type="SUPFAM" id="SSF54980">
    <property type="entry name" value="EF-G C-terminal domain-like"/>
    <property type="match status" value="1"/>
</dbReference>
<dbReference type="InterPro" id="IPR006073">
    <property type="entry name" value="GTP-bd"/>
</dbReference>
<dbReference type="PRINTS" id="PR00326">
    <property type="entry name" value="GTP1OBG"/>
</dbReference>
<dbReference type="GO" id="GO:0097216">
    <property type="term" value="F:guanosine tetraphosphate binding"/>
    <property type="evidence" value="ECO:0007669"/>
    <property type="project" value="UniProtKB-ARBA"/>
</dbReference>
<comment type="similarity">
    <text evidence="6">Belongs to the TRAFAC class OBG-HflX-like GTPase superfamily. HflX GTPase family.</text>
</comment>
<dbReference type="InterPro" id="IPR005225">
    <property type="entry name" value="Small_GTP-bd"/>
</dbReference>
<dbReference type="Pfam" id="PF01926">
    <property type="entry name" value="MMR_HSR1"/>
    <property type="match status" value="1"/>
</dbReference>
<dbReference type="GO" id="GO:0005737">
    <property type="term" value="C:cytoplasm"/>
    <property type="evidence" value="ECO:0007669"/>
    <property type="project" value="UniProtKB-SubCell"/>
</dbReference>
<keyword evidence="3 6" id="KW-0547">Nucleotide-binding</keyword>
<keyword evidence="1 6" id="KW-0963">Cytoplasm</keyword>
<gene>
    <name evidence="6" type="primary">hflX</name>
    <name evidence="11" type="ORF">BAL341_871</name>
</gene>
<comment type="cofactor">
    <cofactor evidence="8">
        <name>Mg(2+)</name>
        <dbReference type="ChEBI" id="CHEBI:18420"/>
    </cofactor>
</comment>
<evidence type="ECO:0000256" key="6">
    <source>
        <dbReference type="HAMAP-Rule" id="MF_00900"/>
    </source>
</evidence>
<evidence type="ECO:0000256" key="8">
    <source>
        <dbReference type="PIRSR" id="PIRSR006809-2"/>
    </source>
</evidence>
<accession>A0A486XKD9</accession>
<dbReference type="PIRSF" id="PIRSF006809">
    <property type="entry name" value="GTP-binding_hflX_prd"/>
    <property type="match status" value="1"/>
</dbReference>
<dbReference type="NCBIfam" id="NF008280">
    <property type="entry name" value="PRK11058.1"/>
    <property type="match status" value="1"/>
</dbReference>
<dbReference type="NCBIfam" id="TIGR00231">
    <property type="entry name" value="small_GTP"/>
    <property type="match status" value="1"/>
</dbReference>
<sequence>MSDISVVPEQAILVHVNFSQQHVSEDLTELKLLVSSAGVQSVQVVTASRSAPDPKFFVGSGKAQDIADIVEQTQATVVIFNHALSPAQTRNLERLCLARVIDRTSLILDIFAQRARTFEGKLQVELAQLKHLASRLVRGWDSLDRQKGGIGLRGPGETQLETDRRLLRERVKALQTRLSKLERQREQGRRARQRAEVPVVSVVGYTNAGKSTLFNRITKADVYAADQLFATLDPTLRKINLKGVGEIILADTVGFIRHLPHDLVAAFKSTLQETREADLQLHVVDAADPRKEENMQQVAEVLAEIDADQLPQLIVFNKIDLLEQQPRIEYNEYAQPVAVYLSAASGAGLELLTKAIAELLSEHYIELALSIPPAQSAWRSRFHQLHCIVQEGFDTEGNCQLNLRLSESVWQRCLKQSKGVLENYIVTAAVI</sequence>
<evidence type="ECO:0000256" key="7">
    <source>
        <dbReference type="PIRSR" id="PIRSR006809-1"/>
    </source>
</evidence>
<dbReference type="Gene3D" id="6.10.250.2860">
    <property type="match status" value="1"/>
</dbReference>
<feature type="binding site" evidence="7">
    <location>
        <begin position="317"/>
        <end position="320"/>
    </location>
    <ligand>
        <name>GTP</name>
        <dbReference type="ChEBI" id="CHEBI:37565"/>
    </ligand>
</feature>
<feature type="coiled-coil region" evidence="9">
    <location>
        <begin position="157"/>
        <end position="191"/>
    </location>
</feature>
<feature type="binding site" evidence="8">
    <location>
        <position position="211"/>
    </location>
    <ligand>
        <name>Mg(2+)</name>
        <dbReference type="ChEBI" id="CHEBI:18420"/>
    </ligand>
</feature>
<dbReference type="EMBL" id="CAAJGR010000072">
    <property type="protein sequence ID" value="VHO02529.1"/>
    <property type="molecule type" value="Genomic_DNA"/>
</dbReference>
<dbReference type="Gene3D" id="3.40.50.300">
    <property type="entry name" value="P-loop containing nucleotide triphosphate hydrolases"/>
    <property type="match status" value="1"/>
</dbReference>
<feature type="domain" description="Hflx-type G" evidence="10">
    <location>
        <begin position="198"/>
        <end position="364"/>
    </location>
</feature>
<dbReference type="HAMAP" id="MF_00900">
    <property type="entry name" value="GTPase_HflX"/>
    <property type="match status" value="1"/>
</dbReference>
<organism evidence="11">
    <name type="scientific">Rheinheimera sp. BAL341</name>
    <dbReference type="NCBI Taxonomy" id="1708203"/>
    <lineage>
        <taxon>Bacteria</taxon>
        <taxon>Pseudomonadati</taxon>
        <taxon>Pseudomonadota</taxon>
        <taxon>Gammaproteobacteria</taxon>
        <taxon>Chromatiales</taxon>
        <taxon>Chromatiaceae</taxon>
        <taxon>Rheinheimera</taxon>
    </lineage>
</organism>
<feature type="binding site" evidence="8">
    <location>
        <position position="231"/>
    </location>
    <ligand>
        <name>Mg(2+)</name>
        <dbReference type="ChEBI" id="CHEBI:18420"/>
    </ligand>
</feature>
<evidence type="ECO:0000256" key="4">
    <source>
        <dbReference type="ARBA" id="ARBA00022842"/>
    </source>
</evidence>
<dbReference type="GO" id="GO:0046872">
    <property type="term" value="F:metal ion binding"/>
    <property type="evidence" value="ECO:0007669"/>
    <property type="project" value="UniProtKB-KW"/>
</dbReference>
<keyword evidence="2 8" id="KW-0479">Metal-binding</keyword>
<evidence type="ECO:0000256" key="3">
    <source>
        <dbReference type="ARBA" id="ARBA00022741"/>
    </source>
</evidence>
<dbReference type="FunFam" id="3.40.50.300:FF:000173">
    <property type="entry name" value="GTPase HflX"/>
    <property type="match status" value="1"/>
</dbReference>
<dbReference type="InterPro" id="IPR042108">
    <property type="entry name" value="GTPase_HflX_N_sf"/>
</dbReference>
<dbReference type="InterPro" id="IPR025121">
    <property type="entry name" value="GTPase_HflX_N"/>
</dbReference>
<evidence type="ECO:0000256" key="5">
    <source>
        <dbReference type="ARBA" id="ARBA00023134"/>
    </source>
</evidence>
<dbReference type="GO" id="GO:0043022">
    <property type="term" value="F:ribosome binding"/>
    <property type="evidence" value="ECO:0007669"/>
    <property type="project" value="TreeGrafter"/>
</dbReference>
<dbReference type="CDD" id="cd01878">
    <property type="entry name" value="HflX"/>
    <property type="match status" value="1"/>
</dbReference>
<dbReference type="PANTHER" id="PTHR10229:SF0">
    <property type="entry name" value="GTP-BINDING PROTEIN 6-RELATED"/>
    <property type="match status" value="1"/>
</dbReference>
<protein>
    <recommendedName>
        <fullName evidence="6">GTPase HflX</fullName>
    </recommendedName>
    <alternativeName>
        <fullName evidence="6">GTP-binding protein HflX</fullName>
    </alternativeName>
</protein>
<dbReference type="AlphaFoldDB" id="A0A486XKD9"/>
<dbReference type="InterPro" id="IPR032305">
    <property type="entry name" value="GTP-bd_M"/>
</dbReference>
<dbReference type="PANTHER" id="PTHR10229">
    <property type="entry name" value="GTP-BINDING PROTEIN HFLX"/>
    <property type="match status" value="1"/>
</dbReference>
<dbReference type="NCBIfam" id="TIGR03156">
    <property type="entry name" value="GTP_HflX"/>
    <property type="match status" value="1"/>
</dbReference>
<keyword evidence="4 8" id="KW-0460">Magnesium</keyword>
<dbReference type="InterPro" id="IPR030394">
    <property type="entry name" value="G_HFLX_dom"/>
</dbReference>